<keyword evidence="2 6" id="KW-0645">Protease</keyword>
<dbReference type="EMBL" id="RAZT01000011">
    <property type="protein sequence ID" value="RKN29480.1"/>
    <property type="molecule type" value="Genomic_DNA"/>
</dbReference>
<dbReference type="InterPro" id="IPR010259">
    <property type="entry name" value="S8pro/Inhibitor_I9"/>
</dbReference>
<dbReference type="GO" id="GO:0004252">
    <property type="term" value="F:serine-type endopeptidase activity"/>
    <property type="evidence" value="ECO:0007669"/>
    <property type="project" value="UniProtKB-UniRule"/>
</dbReference>
<evidence type="ECO:0000256" key="5">
    <source>
        <dbReference type="PIRSR" id="PIRSR615500-1"/>
    </source>
</evidence>
<dbReference type="EMBL" id="RAZS01000015">
    <property type="protein sequence ID" value="RKN14003.1"/>
    <property type="molecule type" value="Genomic_DNA"/>
</dbReference>
<dbReference type="Gene3D" id="3.40.50.200">
    <property type="entry name" value="Peptidase S8/S53 domain"/>
    <property type="match status" value="1"/>
</dbReference>
<feature type="active site" description="Charge relay system" evidence="5 6">
    <location>
        <position position="188"/>
    </location>
</feature>
<organism evidence="12 14">
    <name type="scientific">Micromonospora musae</name>
    <dbReference type="NCBI Taxonomy" id="1894970"/>
    <lineage>
        <taxon>Bacteria</taxon>
        <taxon>Bacillati</taxon>
        <taxon>Actinomycetota</taxon>
        <taxon>Actinomycetes</taxon>
        <taxon>Micromonosporales</taxon>
        <taxon>Micromonosporaceae</taxon>
        <taxon>Micromonospora</taxon>
    </lineage>
</organism>
<comment type="caution">
    <text evidence="12">The sequence shown here is derived from an EMBL/GenBank/DDBJ whole genome shotgun (WGS) entry which is preliminary data.</text>
</comment>
<dbReference type="InterPro" id="IPR037045">
    <property type="entry name" value="S8pro/Inhibitor_I9_sf"/>
</dbReference>
<keyword evidence="13" id="KW-1185">Reference proteome</keyword>
<dbReference type="FunFam" id="3.40.50.200:FF:000014">
    <property type="entry name" value="Proteinase K"/>
    <property type="match status" value="1"/>
</dbReference>
<feature type="active site" description="Charge relay system" evidence="5 6">
    <location>
        <position position="345"/>
    </location>
</feature>
<name>A0A3A9XVK7_9ACTN</name>
<feature type="signal peptide" evidence="9">
    <location>
        <begin position="1"/>
        <end position="26"/>
    </location>
</feature>
<dbReference type="InterPro" id="IPR036852">
    <property type="entry name" value="Peptidase_S8/S53_dom_sf"/>
</dbReference>
<dbReference type="Pfam" id="PF01483">
    <property type="entry name" value="P_proprotein"/>
    <property type="match status" value="1"/>
</dbReference>
<dbReference type="InterPro" id="IPR008979">
    <property type="entry name" value="Galactose-bd-like_sf"/>
</dbReference>
<dbReference type="InterPro" id="IPR023828">
    <property type="entry name" value="Peptidase_S8_Ser-AS"/>
</dbReference>
<evidence type="ECO:0000259" key="10">
    <source>
        <dbReference type="PROSITE" id="PS51829"/>
    </source>
</evidence>
<sequence>MGLAHRSVLVGVATLSMLAAATPALAAEPTGTIRAAGGATAVADSYIVVFKDTAVGRDSVSDNAHRLTGRHGGSVARTYEAALRGFEARVDEKTAARIAADPAVAYVEQNHTVSIADTQPNPPSWGLDRIDQRNLPLNSSYTYPNTASNVRAYIIDTGIRFTHNDFGGRAVSGFDAIDGGAADDCNGHGTHVAGTVGGSAYGVAKGVQLVGVRVLNCQGSGTNAQVVAGIDWVTANAVKPAVANMSLGGSANSSIDTAVTNSINSGITYAVAAGNGDIFGNRQNACNYSPARVGPAITVGATQNNDAAASFSNFGTCVDILAPGVNITSAWYTSNTATNTISGTSMASPHVAGVAALVLSATPGLTPQQVRDNLVNNSTPNVLTNLGTGTPNRLLYVVNGSTPPPTNDFSVSVSPTSGSTAPGGSVTATVGTATTNGSAQSVSLSASGLPSGATASFSPSTVTSGGSSTLTIATSAGTPAGSYPITITGTGASATRTATYTLTVTGTGGGCSGTNGTDVAIPDTGATVASSIVISGCGRNASASSQVPVNIVHTFRGDLVIDLVAPDGSSYRLKNSSFFDGVDNVNTTYTVNLSSEAANGTWQLRVRDVYSGDTGYINTWSLTL</sequence>
<dbReference type="Pfam" id="PF00082">
    <property type="entry name" value="Peptidase_S8"/>
    <property type="match status" value="1"/>
</dbReference>
<dbReference type="PRINTS" id="PR00723">
    <property type="entry name" value="SUBTILISIN"/>
</dbReference>
<protein>
    <submittedName>
        <fullName evidence="12">S8 family peptidase</fullName>
    </submittedName>
</protein>
<evidence type="ECO:0000256" key="1">
    <source>
        <dbReference type="ARBA" id="ARBA00011073"/>
    </source>
</evidence>
<dbReference type="SUPFAM" id="SSF49785">
    <property type="entry name" value="Galactose-binding domain-like"/>
    <property type="match status" value="1"/>
</dbReference>
<feature type="region of interest" description="Disordered" evidence="8">
    <location>
        <begin position="407"/>
        <end position="432"/>
    </location>
</feature>
<dbReference type="PANTHER" id="PTHR43806">
    <property type="entry name" value="PEPTIDASE S8"/>
    <property type="match status" value="1"/>
</dbReference>
<proteinExistence type="inferred from homology"/>
<dbReference type="GO" id="GO:0006508">
    <property type="term" value="P:proteolysis"/>
    <property type="evidence" value="ECO:0007669"/>
    <property type="project" value="UniProtKB-KW"/>
</dbReference>
<evidence type="ECO:0000313" key="11">
    <source>
        <dbReference type="EMBL" id="RKN14003.1"/>
    </source>
</evidence>
<reference evidence="13 14" key="1">
    <citation type="submission" date="2018-09" db="EMBL/GenBank/DDBJ databases">
        <title>Micromonospora sp. nov. MS1-9, isolated from a root of Musa sp.</title>
        <authorList>
            <person name="Kuncharoen N."/>
            <person name="Kudo T."/>
            <person name="Ohkuma M."/>
            <person name="Yuki M."/>
            <person name="Tanasupawat S."/>
        </authorList>
    </citation>
    <scope>NUCLEOTIDE SEQUENCE [LARGE SCALE GENOMIC DNA]</scope>
    <source>
        <strain evidence="12 14">MS1-9</strain>
        <strain evidence="11 13">NGC1-4</strain>
    </source>
</reference>
<keyword evidence="9" id="KW-0732">Signal</keyword>
<evidence type="ECO:0000256" key="3">
    <source>
        <dbReference type="ARBA" id="ARBA00022801"/>
    </source>
</evidence>
<keyword evidence="4 6" id="KW-0720">Serine protease</keyword>
<keyword evidence="3 6" id="KW-0378">Hydrolase</keyword>
<dbReference type="InterPro" id="IPR023827">
    <property type="entry name" value="Peptidase_S8_Asp-AS"/>
</dbReference>
<dbReference type="PROSITE" id="PS51892">
    <property type="entry name" value="SUBTILASE"/>
    <property type="match status" value="1"/>
</dbReference>
<evidence type="ECO:0000256" key="9">
    <source>
        <dbReference type="SAM" id="SignalP"/>
    </source>
</evidence>
<dbReference type="OrthoDB" id="9798386at2"/>
<feature type="chain" id="PRO_5017438264" evidence="9">
    <location>
        <begin position="27"/>
        <end position="624"/>
    </location>
</feature>
<comment type="similarity">
    <text evidence="1 6 7">Belongs to the peptidase S8 family.</text>
</comment>
<dbReference type="Proteomes" id="UP000275865">
    <property type="component" value="Unassembled WGS sequence"/>
</dbReference>
<dbReference type="Proteomes" id="UP000271548">
    <property type="component" value="Unassembled WGS sequence"/>
</dbReference>
<dbReference type="PROSITE" id="PS00136">
    <property type="entry name" value="SUBTILASE_ASP"/>
    <property type="match status" value="1"/>
</dbReference>
<feature type="compositionally biased region" description="Low complexity" evidence="8">
    <location>
        <begin position="410"/>
        <end position="432"/>
    </location>
</feature>
<gene>
    <name evidence="12" type="ORF">D7044_21745</name>
    <name evidence="11" type="ORF">D7147_29615</name>
</gene>
<evidence type="ECO:0000256" key="2">
    <source>
        <dbReference type="ARBA" id="ARBA00022670"/>
    </source>
</evidence>
<dbReference type="CDD" id="cd04077">
    <property type="entry name" value="Peptidases_S8_PCSK9_ProteinaseK_like"/>
    <property type="match status" value="1"/>
</dbReference>
<dbReference type="SUPFAM" id="SSF52743">
    <property type="entry name" value="Subtilisin-like"/>
    <property type="match status" value="1"/>
</dbReference>
<dbReference type="InterPro" id="IPR022398">
    <property type="entry name" value="Peptidase_S8_His-AS"/>
</dbReference>
<evidence type="ECO:0000256" key="7">
    <source>
        <dbReference type="RuleBase" id="RU003355"/>
    </source>
</evidence>
<dbReference type="InterPro" id="IPR000209">
    <property type="entry name" value="Peptidase_S8/S53_dom"/>
</dbReference>
<accession>A0A3A9XVK7</accession>
<dbReference type="SUPFAM" id="SSF54897">
    <property type="entry name" value="Protease propeptides/inhibitors"/>
    <property type="match status" value="1"/>
</dbReference>
<dbReference type="InterPro" id="IPR034193">
    <property type="entry name" value="PCSK9_ProteinaseK-like"/>
</dbReference>
<dbReference type="PROSITE" id="PS00137">
    <property type="entry name" value="SUBTILASE_HIS"/>
    <property type="match status" value="1"/>
</dbReference>
<dbReference type="RefSeq" id="WP_120683590.1">
    <property type="nucleotide sequence ID" value="NZ_JBFAYG010000002.1"/>
</dbReference>
<evidence type="ECO:0000313" key="12">
    <source>
        <dbReference type="EMBL" id="RKN29480.1"/>
    </source>
</evidence>
<evidence type="ECO:0000256" key="8">
    <source>
        <dbReference type="SAM" id="MobiDB-lite"/>
    </source>
</evidence>
<dbReference type="Gene3D" id="3.30.70.80">
    <property type="entry name" value="Peptidase S8 propeptide/proteinase inhibitor I9"/>
    <property type="match status" value="1"/>
</dbReference>
<feature type="domain" description="P/Homo B" evidence="10">
    <location>
        <begin position="503"/>
        <end position="624"/>
    </location>
</feature>
<dbReference type="Gene3D" id="2.60.120.260">
    <property type="entry name" value="Galactose-binding domain-like"/>
    <property type="match status" value="1"/>
</dbReference>
<dbReference type="GO" id="GO:0005615">
    <property type="term" value="C:extracellular space"/>
    <property type="evidence" value="ECO:0007669"/>
    <property type="project" value="TreeGrafter"/>
</dbReference>
<dbReference type="PROSITE" id="PS51829">
    <property type="entry name" value="P_HOMO_B"/>
    <property type="match status" value="1"/>
</dbReference>
<dbReference type="Pfam" id="PF05922">
    <property type="entry name" value="Inhibitor_I9"/>
    <property type="match status" value="1"/>
</dbReference>
<feature type="active site" description="Charge relay system" evidence="5 6">
    <location>
        <position position="156"/>
    </location>
</feature>
<evidence type="ECO:0000313" key="14">
    <source>
        <dbReference type="Proteomes" id="UP000275865"/>
    </source>
</evidence>
<dbReference type="InterPro" id="IPR050131">
    <property type="entry name" value="Peptidase_S8_subtilisin-like"/>
</dbReference>
<dbReference type="PROSITE" id="PS00138">
    <property type="entry name" value="SUBTILASE_SER"/>
    <property type="match status" value="1"/>
</dbReference>
<dbReference type="PANTHER" id="PTHR43806:SF11">
    <property type="entry name" value="CEREVISIN-RELATED"/>
    <property type="match status" value="1"/>
</dbReference>
<dbReference type="InterPro" id="IPR015500">
    <property type="entry name" value="Peptidase_S8_subtilisin-rel"/>
</dbReference>
<dbReference type="InterPro" id="IPR002884">
    <property type="entry name" value="P_dom"/>
</dbReference>
<evidence type="ECO:0000313" key="13">
    <source>
        <dbReference type="Proteomes" id="UP000271548"/>
    </source>
</evidence>
<dbReference type="AlphaFoldDB" id="A0A3A9XVK7"/>
<evidence type="ECO:0000256" key="6">
    <source>
        <dbReference type="PROSITE-ProRule" id="PRU01240"/>
    </source>
</evidence>
<evidence type="ECO:0000256" key="4">
    <source>
        <dbReference type="ARBA" id="ARBA00022825"/>
    </source>
</evidence>